<dbReference type="PANTHER" id="PTHR11002">
    <property type="entry name" value="CARBONIC ANHYDRASE"/>
    <property type="match status" value="1"/>
</dbReference>
<dbReference type="PANTHER" id="PTHR11002:SF56">
    <property type="entry name" value="BETA CARBONIC ANHYDRASE 2, CHLOROPLASTIC"/>
    <property type="match status" value="1"/>
</dbReference>
<dbReference type="InterPro" id="IPR036874">
    <property type="entry name" value="Carbonic_anhydrase_sf"/>
</dbReference>
<proteinExistence type="inferred from homology"/>
<sequence length="102" mass="11020">MGELKATSSANAPPSDSSVERFKEGFIYFKTEKYEKNPGLYGELAKGQSPRTKYAGTGSAMEYAVLHLKNGIEIMTGINAVIGMPARNKVKAQNDGESFGLQ</sequence>
<gene>
    <name evidence="2" type="ORF">V6N11_043654</name>
</gene>
<protein>
    <submittedName>
        <fullName evidence="2">Uncharacterized protein</fullName>
    </submittedName>
</protein>
<evidence type="ECO:0000313" key="2">
    <source>
        <dbReference type="EMBL" id="KAK9010785.1"/>
    </source>
</evidence>
<dbReference type="InterPro" id="IPR001765">
    <property type="entry name" value="Carbonic_anhydrase"/>
</dbReference>
<reference evidence="2 3" key="1">
    <citation type="journal article" date="2024" name="G3 (Bethesda)">
        <title>Genome assembly of Hibiscus sabdariffa L. provides insights into metabolisms of medicinal natural products.</title>
        <authorList>
            <person name="Kim T."/>
        </authorList>
    </citation>
    <scope>NUCLEOTIDE SEQUENCE [LARGE SCALE GENOMIC DNA]</scope>
    <source>
        <strain evidence="2">TK-2024</strain>
        <tissue evidence="2">Old leaves</tissue>
    </source>
</reference>
<organism evidence="2 3">
    <name type="scientific">Hibiscus sabdariffa</name>
    <name type="common">roselle</name>
    <dbReference type="NCBI Taxonomy" id="183260"/>
    <lineage>
        <taxon>Eukaryota</taxon>
        <taxon>Viridiplantae</taxon>
        <taxon>Streptophyta</taxon>
        <taxon>Embryophyta</taxon>
        <taxon>Tracheophyta</taxon>
        <taxon>Spermatophyta</taxon>
        <taxon>Magnoliopsida</taxon>
        <taxon>eudicotyledons</taxon>
        <taxon>Gunneridae</taxon>
        <taxon>Pentapetalae</taxon>
        <taxon>rosids</taxon>
        <taxon>malvids</taxon>
        <taxon>Malvales</taxon>
        <taxon>Malvaceae</taxon>
        <taxon>Malvoideae</taxon>
        <taxon>Hibiscus</taxon>
    </lineage>
</organism>
<dbReference type="Proteomes" id="UP001396334">
    <property type="component" value="Unassembled WGS sequence"/>
</dbReference>
<dbReference type="EMBL" id="JBBPBN010000023">
    <property type="protein sequence ID" value="KAK9010785.1"/>
    <property type="molecule type" value="Genomic_DNA"/>
</dbReference>
<evidence type="ECO:0000313" key="3">
    <source>
        <dbReference type="Proteomes" id="UP001396334"/>
    </source>
</evidence>
<comment type="similarity">
    <text evidence="1">Belongs to the beta-class carbonic anhydrase family.</text>
</comment>
<dbReference type="SUPFAM" id="SSF53056">
    <property type="entry name" value="beta-carbonic anhydrase, cab"/>
    <property type="match status" value="1"/>
</dbReference>
<keyword evidence="3" id="KW-1185">Reference proteome</keyword>
<name>A0ABR2RCV4_9ROSI</name>
<evidence type="ECO:0000256" key="1">
    <source>
        <dbReference type="ARBA" id="ARBA00006217"/>
    </source>
</evidence>
<accession>A0ABR2RCV4</accession>
<comment type="caution">
    <text evidence="2">The sequence shown here is derived from an EMBL/GenBank/DDBJ whole genome shotgun (WGS) entry which is preliminary data.</text>
</comment>